<sequence length="37" mass="4418">MESYGGTHHGYTQPHLKMDFLQWLYATTLKGRFFLLE</sequence>
<protein>
    <submittedName>
        <fullName evidence="1">Uncharacterized protein</fullName>
    </submittedName>
</protein>
<proteinExistence type="predicted"/>
<reference evidence="1" key="1">
    <citation type="submission" date="2018-02" db="EMBL/GenBank/DDBJ databases">
        <title>Rhizophora mucronata_Transcriptome.</title>
        <authorList>
            <person name="Meera S.P."/>
            <person name="Sreeshan A."/>
            <person name="Augustine A."/>
        </authorList>
    </citation>
    <scope>NUCLEOTIDE SEQUENCE</scope>
    <source>
        <tissue evidence="1">Leaf</tissue>
    </source>
</reference>
<organism evidence="1">
    <name type="scientific">Rhizophora mucronata</name>
    <name type="common">Asiatic mangrove</name>
    <dbReference type="NCBI Taxonomy" id="61149"/>
    <lineage>
        <taxon>Eukaryota</taxon>
        <taxon>Viridiplantae</taxon>
        <taxon>Streptophyta</taxon>
        <taxon>Embryophyta</taxon>
        <taxon>Tracheophyta</taxon>
        <taxon>Spermatophyta</taxon>
        <taxon>Magnoliopsida</taxon>
        <taxon>eudicotyledons</taxon>
        <taxon>Gunneridae</taxon>
        <taxon>Pentapetalae</taxon>
        <taxon>rosids</taxon>
        <taxon>fabids</taxon>
        <taxon>Malpighiales</taxon>
        <taxon>Rhizophoraceae</taxon>
        <taxon>Rhizophora</taxon>
    </lineage>
</organism>
<name>A0A2P2PUC6_RHIMU</name>
<dbReference type="AlphaFoldDB" id="A0A2P2PUC6"/>
<accession>A0A2P2PUC6</accession>
<dbReference type="EMBL" id="GGEC01077873">
    <property type="protein sequence ID" value="MBX58357.1"/>
    <property type="molecule type" value="Transcribed_RNA"/>
</dbReference>
<evidence type="ECO:0000313" key="1">
    <source>
        <dbReference type="EMBL" id="MBX58357.1"/>
    </source>
</evidence>